<feature type="signal peptide" evidence="2">
    <location>
        <begin position="1"/>
        <end position="20"/>
    </location>
</feature>
<evidence type="ECO:0000256" key="1">
    <source>
        <dbReference type="SAM" id="MobiDB-lite"/>
    </source>
</evidence>
<protein>
    <recommendedName>
        <fullName evidence="5">TonB-dependent siderophore receptor</fullName>
    </recommendedName>
</protein>
<name>A0A4R0WXC1_9BURK</name>
<dbReference type="AlphaFoldDB" id="A0A4R0WXC1"/>
<evidence type="ECO:0000313" key="4">
    <source>
        <dbReference type="Proteomes" id="UP000294200"/>
    </source>
</evidence>
<accession>A0A4R0WXC1</accession>
<evidence type="ECO:0008006" key="5">
    <source>
        <dbReference type="Google" id="ProtNLM"/>
    </source>
</evidence>
<gene>
    <name evidence="3" type="ORF">BZM27_54935</name>
</gene>
<evidence type="ECO:0000256" key="2">
    <source>
        <dbReference type="SAM" id="SignalP"/>
    </source>
</evidence>
<evidence type="ECO:0000313" key="3">
    <source>
        <dbReference type="EMBL" id="TCF99389.1"/>
    </source>
</evidence>
<dbReference type="EMBL" id="MWML01001074">
    <property type="protein sequence ID" value="TCF99389.1"/>
    <property type="molecule type" value="Genomic_DNA"/>
</dbReference>
<feature type="chain" id="PRO_5021016656" description="TonB-dependent siderophore receptor" evidence="2">
    <location>
        <begin position="21"/>
        <end position="97"/>
    </location>
</feature>
<dbReference type="Proteomes" id="UP000294200">
    <property type="component" value="Unassembled WGS sequence"/>
</dbReference>
<comment type="caution">
    <text evidence="3">The sequence shown here is derived from an EMBL/GenBank/DDBJ whole genome shotgun (WGS) entry which is preliminary data.</text>
</comment>
<dbReference type="SUPFAM" id="SSF56935">
    <property type="entry name" value="Porins"/>
    <property type="match status" value="1"/>
</dbReference>
<organism evidence="3 4">
    <name type="scientific">Paraburkholderia steynii</name>
    <dbReference type="NCBI Taxonomy" id="1245441"/>
    <lineage>
        <taxon>Bacteria</taxon>
        <taxon>Pseudomonadati</taxon>
        <taxon>Pseudomonadota</taxon>
        <taxon>Betaproteobacteria</taxon>
        <taxon>Burkholderiales</taxon>
        <taxon>Burkholderiaceae</taxon>
        <taxon>Paraburkholderia</taxon>
    </lineage>
</organism>
<reference evidence="3 4" key="1">
    <citation type="submission" date="2017-02" db="EMBL/GenBank/DDBJ databases">
        <title>Paraburkholderia sophoroidis sp. nov. and Paraburkholderia steynii sp. nov. rhizobial symbionts of the fynbos legume Hypocalyptus sophoroides.</title>
        <authorList>
            <person name="Steenkamp E.T."/>
            <person name="Beukes C.W."/>
            <person name="Van Zyl E."/>
            <person name="Avontuur J."/>
            <person name="Chan W.Y."/>
            <person name="Hassen A."/>
            <person name="Palmer M."/>
            <person name="Mthombeni L."/>
            <person name="Phalane F."/>
            <person name="Sereme K."/>
            <person name="Venter S.N."/>
        </authorList>
    </citation>
    <scope>NUCLEOTIDE SEQUENCE [LARGE SCALE GENOMIC DNA]</scope>
    <source>
        <strain evidence="3 4">HC1.1ba</strain>
    </source>
</reference>
<sequence length="97" mass="10026">MRHVAFGLLPLTLAVPSAFAQTRSVADAPAAASSTASTGTQPADTELPAVSITASSAGSSYRPVVDPNLPATTETVTREQLESRNVVNTEDALKYLP</sequence>
<feature type="compositionally biased region" description="Low complexity" evidence="1">
    <location>
        <begin position="24"/>
        <end position="43"/>
    </location>
</feature>
<keyword evidence="2" id="KW-0732">Signal</keyword>
<proteinExistence type="predicted"/>
<keyword evidence="4" id="KW-1185">Reference proteome</keyword>
<feature type="region of interest" description="Disordered" evidence="1">
    <location>
        <begin position="24"/>
        <end position="97"/>
    </location>
</feature>
<feature type="non-terminal residue" evidence="3">
    <location>
        <position position="97"/>
    </location>
</feature>